<dbReference type="Proteomes" id="UP000251960">
    <property type="component" value="Chromosome 7"/>
</dbReference>
<dbReference type="AlphaFoldDB" id="A0A3L6E4E7"/>
<proteinExistence type="predicted"/>
<gene>
    <name evidence="1" type="ORF">Zm00014a_006400</name>
</gene>
<sequence length="54" mass="6055">MNIAVQIDTKDIGQLIRSTFQKSASVILKGIFGMQENSLLHFSCEIELINMKSL</sequence>
<dbReference type="EMBL" id="NCVQ01000008">
    <property type="protein sequence ID" value="PWZ15700.1"/>
    <property type="molecule type" value="Genomic_DNA"/>
</dbReference>
<accession>A0A3L6E4E7</accession>
<reference evidence="1" key="1">
    <citation type="journal article" date="2018" name="Nat. Genet.">
        <title>Extensive intraspecific gene order and gene structural variations between Mo17 and other maize genomes.</title>
        <authorList>
            <person name="Sun S."/>
            <person name="Zhou Y."/>
            <person name="Chen J."/>
            <person name="Shi J."/>
            <person name="Zhao H."/>
            <person name="Zhao H."/>
            <person name="Song W."/>
            <person name="Zhang M."/>
            <person name="Cui Y."/>
            <person name="Dong X."/>
            <person name="Liu H."/>
            <person name="Ma X."/>
            <person name="Jiao Y."/>
            <person name="Wang B."/>
            <person name="Wei X."/>
            <person name="Stein J.C."/>
            <person name="Glaubitz J.C."/>
            <person name="Lu F."/>
            <person name="Yu G."/>
            <person name="Liang C."/>
            <person name="Fengler K."/>
            <person name="Li B."/>
            <person name="Rafalski A."/>
            <person name="Schnable P.S."/>
            <person name="Ware D.H."/>
            <person name="Buckler E.S."/>
            <person name="Lai J."/>
        </authorList>
    </citation>
    <scope>NUCLEOTIDE SEQUENCE [LARGE SCALE GENOMIC DNA]</scope>
    <source>
        <tissue evidence="1">Seedling</tissue>
    </source>
</reference>
<name>A0A3L6E4E7_MAIZE</name>
<evidence type="ECO:0000313" key="1">
    <source>
        <dbReference type="EMBL" id="PWZ15700.1"/>
    </source>
</evidence>
<comment type="caution">
    <text evidence="1">The sequence shown here is derived from an EMBL/GenBank/DDBJ whole genome shotgun (WGS) entry which is preliminary data.</text>
</comment>
<organism evidence="1">
    <name type="scientific">Zea mays</name>
    <name type="common">Maize</name>
    <dbReference type="NCBI Taxonomy" id="4577"/>
    <lineage>
        <taxon>Eukaryota</taxon>
        <taxon>Viridiplantae</taxon>
        <taxon>Streptophyta</taxon>
        <taxon>Embryophyta</taxon>
        <taxon>Tracheophyta</taxon>
        <taxon>Spermatophyta</taxon>
        <taxon>Magnoliopsida</taxon>
        <taxon>Liliopsida</taxon>
        <taxon>Poales</taxon>
        <taxon>Poaceae</taxon>
        <taxon>PACMAD clade</taxon>
        <taxon>Panicoideae</taxon>
        <taxon>Andropogonodae</taxon>
        <taxon>Andropogoneae</taxon>
        <taxon>Tripsacinae</taxon>
        <taxon>Zea</taxon>
    </lineage>
</organism>
<protein>
    <submittedName>
        <fullName evidence="1">Uncharacterized protein</fullName>
    </submittedName>
</protein>